<dbReference type="InterPro" id="IPR036378">
    <property type="entry name" value="FAS1_dom_sf"/>
</dbReference>
<dbReference type="InterPro" id="IPR000782">
    <property type="entry name" value="FAS1_domain"/>
</dbReference>
<evidence type="ECO:0000259" key="3">
    <source>
        <dbReference type="PROSITE" id="PS50213"/>
    </source>
</evidence>
<proteinExistence type="predicted"/>
<feature type="domain" description="FAS1" evidence="3">
    <location>
        <begin position="137"/>
        <end position="272"/>
    </location>
</feature>
<dbReference type="Gene3D" id="2.30.180.10">
    <property type="entry name" value="FAS1 domain"/>
    <property type="match status" value="1"/>
</dbReference>
<feature type="compositionally biased region" description="Acidic residues" evidence="1">
    <location>
        <begin position="36"/>
        <end position="133"/>
    </location>
</feature>
<dbReference type="FunFam" id="2.30.180.10:FF:000032">
    <property type="entry name" value="Fasciclin domain-containing protein, putative"/>
    <property type="match status" value="1"/>
</dbReference>
<dbReference type="PROSITE" id="PS51257">
    <property type="entry name" value="PROKAR_LIPOPROTEIN"/>
    <property type="match status" value="1"/>
</dbReference>
<evidence type="ECO:0000313" key="5">
    <source>
        <dbReference type="Proteomes" id="UP000294558"/>
    </source>
</evidence>
<dbReference type="InterPro" id="IPR050904">
    <property type="entry name" value="Adhesion/Biosynth-related"/>
</dbReference>
<protein>
    <submittedName>
        <fullName evidence="4">Putative surface protein with fasciclin (FAS1) repeats</fullName>
    </submittedName>
</protein>
<dbReference type="OrthoDB" id="9800666at2"/>
<dbReference type="RefSeq" id="WP_133869158.1">
    <property type="nucleotide sequence ID" value="NZ_SOAU01000001.1"/>
</dbReference>
<dbReference type="PROSITE" id="PS50213">
    <property type="entry name" value="FAS1"/>
    <property type="match status" value="1"/>
</dbReference>
<gene>
    <name evidence="4" type="ORF">BDK89_2420</name>
</gene>
<reference evidence="4 5" key="1">
    <citation type="submission" date="2019-03" db="EMBL/GenBank/DDBJ databases">
        <title>Sequencing the genomes of 1000 actinobacteria strains.</title>
        <authorList>
            <person name="Klenk H.-P."/>
        </authorList>
    </citation>
    <scope>NUCLEOTIDE SEQUENCE [LARGE SCALE GENOMIC DNA]</scope>
    <source>
        <strain evidence="4 5">DSM 18936</strain>
    </source>
</reference>
<dbReference type="Pfam" id="PF02469">
    <property type="entry name" value="Fasciclin"/>
    <property type="match status" value="1"/>
</dbReference>
<keyword evidence="5" id="KW-1185">Reference proteome</keyword>
<organism evidence="4 5">
    <name type="scientific">Ilumatobacter fluminis</name>
    <dbReference type="NCBI Taxonomy" id="467091"/>
    <lineage>
        <taxon>Bacteria</taxon>
        <taxon>Bacillati</taxon>
        <taxon>Actinomycetota</taxon>
        <taxon>Acidimicrobiia</taxon>
        <taxon>Acidimicrobiales</taxon>
        <taxon>Ilumatobacteraceae</taxon>
        <taxon>Ilumatobacter</taxon>
    </lineage>
</organism>
<evidence type="ECO:0000313" key="4">
    <source>
        <dbReference type="EMBL" id="TDT16822.1"/>
    </source>
</evidence>
<evidence type="ECO:0000256" key="1">
    <source>
        <dbReference type="SAM" id="MobiDB-lite"/>
    </source>
</evidence>
<dbReference type="Proteomes" id="UP000294558">
    <property type="component" value="Unassembled WGS sequence"/>
</dbReference>
<feature type="signal peptide" evidence="2">
    <location>
        <begin position="1"/>
        <end position="19"/>
    </location>
</feature>
<dbReference type="SMART" id="SM00554">
    <property type="entry name" value="FAS1"/>
    <property type="match status" value="1"/>
</dbReference>
<dbReference type="PANTHER" id="PTHR10900">
    <property type="entry name" value="PERIOSTIN-RELATED"/>
    <property type="match status" value="1"/>
</dbReference>
<dbReference type="AlphaFoldDB" id="A0A4R7HZY8"/>
<dbReference type="SUPFAM" id="SSF82153">
    <property type="entry name" value="FAS1 domain"/>
    <property type="match status" value="1"/>
</dbReference>
<evidence type="ECO:0000256" key="2">
    <source>
        <dbReference type="SAM" id="SignalP"/>
    </source>
</evidence>
<dbReference type="EMBL" id="SOAU01000001">
    <property type="protein sequence ID" value="TDT16822.1"/>
    <property type="molecule type" value="Genomic_DNA"/>
</dbReference>
<name>A0A4R7HZY8_9ACTN</name>
<dbReference type="PANTHER" id="PTHR10900:SF77">
    <property type="entry name" value="FI19380P1"/>
    <property type="match status" value="1"/>
</dbReference>
<accession>A0A4R7HZY8</accession>
<sequence length="277" mass="29494">MIRTRTALAATVAAALTLAACGDDDGNDTAAPVESVADDDMADDDMADDEMADDDMADDEMADDEMADDEMADDEMSDDDMADDDMSDDEMSDDDMADDEMADDDMSDDDMSDDDMSDDDMSDDDMADDDMADDMSMNDLMSRIIDRDDLTVLDDAIHAAGLQDALHDEGPFTVFAPTDEAFAAYLGEMDMTADDVLADTDALTTLLEAHVVEGSDDAAMVMDMNGQAFTTLAGSELTITVDGDTVMVGDATVVEYDITADNGVIHIIDTVLTPPAG</sequence>
<comment type="caution">
    <text evidence="4">The sequence shown here is derived from an EMBL/GenBank/DDBJ whole genome shotgun (WGS) entry which is preliminary data.</text>
</comment>
<feature type="chain" id="PRO_5039189928" evidence="2">
    <location>
        <begin position="20"/>
        <end position="277"/>
    </location>
</feature>
<feature type="region of interest" description="Disordered" evidence="1">
    <location>
        <begin position="20"/>
        <end position="133"/>
    </location>
</feature>
<keyword evidence="2" id="KW-0732">Signal</keyword>